<evidence type="ECO:0000256" key="16">
    <source>
        <dbReference type="ARBA" id="ARBA00023273"/>
    </source>
</evidence>
<comment type="similarity">
    <text evidence="18">Belongs to the flagellar radial spoke RSP9 family.</text>
</comment>
<evidence type="ECO:0000256" key="15">
    <source>
        <dbReference type="ARBA" id="ARBA00023212"/>
    </source>
</evidence>
<evidence type="ECO:0000256" key="8">
    <source>
        <dbReference type="ARBA" id="ARBA00022794"/>
    </source>
</evidence>
<dbReference type="EMBL" id="OX597815">
    <property type="protein sequence ID" value="CAI9717022.1"/>
    <property type="molecule type" value="Genomic_DNA"/>
</dbReference>
<dbReference type="PANTHER" id="PTHR22069">
    <property type="entry name" value="MITOCHONDRIAL RIBOSOMAL PROTEIN S18"/>
    <property type="match status" value="1"/>
</dbReference>
<evidence type="ECO:0000256" key="3">
    <source>
        <dbReference type="ARBA" id="ARBA00008661"/>
    </source>
</evidence>
<dbReference type="Pfam" id="PF01762">
    <property type="entry name" value="Galactosyl_T"/>
    <property type="match status" value="1"/>
</dbReference>
<sequence length="671" mass="79230">MDSENLILDINFFASTGIVLSPEQKSSLQSSLTILKYENKFHKVYFWGKIKTLRGRSYFIAHGVSLDEFAPLKKYFYCSDCVNWVVMPSVGPETMKLSRNVRGRFTGDVSHEFKLKKDGVDEEEEEHEETVKEEDRLASVVLDIDDDVRIVPRGSFMYTPTGKVVLNPSFKGLFANDASKLYSYMHFRPAVLLSKKPIIERSNMDRSLDFMDIIEDDIPKVYLKKLHHKQQTLNLSTQKQFEYAPTLSKRNEVIGKRRGSQPVVDVSKRVMVDEIPRDFRRENNDAIEQNMLELNQKFAESEIKNEEALERNQMEEKNINLLSENKEEHIFKEKFIEKPIADRELKLKSQEKRKGKSYQEEHIFKEKFIEKPIADRELKLKSQEKRNGKSYQMKNNPIFIRREPDMRWCQKYRARILILIFSRPENIYERQIIRKTWLKDLPKEMYVIFVVGKSEFDKDTLESEEEFQDILQGDFKDHKRSETTKFMMTLFWFSQLQNYCKVPKLVLKTVDNIYINVAAFHEWLRTKYTATKNVYLGRVVKNDQPNRDRANPRYVPKIAFHHYIFPDYLNGPQYLFSADVIQRMSYVSKLVFPIAVEDAYIGLLSDRLQIKPIQDENFHLLMKTANVCINAKLLFIFCKSAKEMNKLHREIINSKKSFECQPPRSQKHLGL</sequence>
<keyword evidence="4" id="KW-0963">Cytoplasm</keyword>
<dbReference type="GO" id="GO:0005930">
    <property type="term" value="C:axoneme"/>
    <property type="evidence" value="ECO:0007669"/>
    <property type="project" value="TreeGrafter"/>
</dbReference>
<evidence type="ECO:0000256" key="13">
    <source>
        <dbReference type="ARBA" id="ARBA00023069"/>
    </source>
</evidence>
<keyword evidence="10" id="KW-0735">Signal-anchor</keyword>
<dbReference type="GO" id="GO:0060294">
    <property type="term" value="P:cilium movement involved in cell motility"/>
    <property type="evidence" value="ECO:0007669"/>
    <property type="project" value="TreeGrafter"/>
</dbReference>
<keyword evidence="8" id="KW-0970">Cilium biogenesis/degradation</keyword>
<dbReference type="InterPro" id="IPR055316">
    <property type="entry name" value="RSP9"/>
</dbReference>
<evidence type="ECO:0000256" key="6">
    <source>
        <dbReference type="ARBA" id="ARBA00022679"/>
    </source>
</evidence>
<dbReference type="Gene3D" id="3.90.550.50">
    <property type="match status" value="1"/>
</dbReference>
<dbReference type="PANTHER" id="PTHR22069:SF0">
    <property type="entry name" value="RADIAL SPOKE HEAD PROTEIN 9 HOMOLOG"/>
    <property type="match status" value="1"/>
</dbReference>
<proteinExistence type="inferred from homology"/>
<evidence type="ECO:0000313" key="22">
    <source>
        <dbReference type="Proteomes" id="UP001162480"/>
    </source>
</evidence>
<organism evidence="21 22">
    <name type="scientific">Octopus vulgaris</name>
    <name type="common">Common octopus</name>
    <dbReference type="NCBI Taxonomy" id="6645"/>
    <lineage>
        <taxon>Eukaryota</taxon>
        <taxon>Metazoa</taxon>
        <taxon>Spiralia</taxon>
        <taxon>Lophotrochozoa</taxon>
        <taxon>Mollusca</taxon>
        <taxon>Cephalopoda</taxon>
        <taxon>Coleoidea</taxon>
        <taxon>Octopodiformes</taxon>
        <taxon>Octopoda</taxon>
        <taxon>Incirrata</taxon>
        <taxon>Octopodidae</taxon>
        <taxon>Octopus</taxon>
    </lineage>
</organism>
<evidence type="ECO:0000256" key="2">
    <source>
        <dbReference type="ARBA" id="ARBA00004611"/>
    </source>
</evidence>
<evidence type="ECO:0000256" key="7">
    <source>
        <dbReference type="ARBA" id="ARBA00022692"/>
    </source>
</evidence>
<keyword evidence="13" id="KW-0969">Cilium</keyword>
<evidence type="ECO:0000256" key="5">
    <source>
        <dbReference type="ARBA" id="ARBA00022676"/>
    </source>
</evidence>
<dbReference type="GO" id="GO:0016758">
    <property type="term" value="F:hexosyltransferase activity"/>
    <property type="evidence" value="ECO:0007669"/>
    <property type="project" value="InterPro"/>
</dbReference>
<reference evidence="21" key="1">
    <citation type="submission" date="2023-08" db="EMBL/GenBank/DDBJ databases">
        <authorList>
            <person name="Alioto T."/>
            <person name="Alioto T."/>
            <person name="Gomez Garrido J."/>
        </authorList>
    </citation>
    <scope>NUCLEOTIDE SEQUENCE</scope>
</reference>
<protein>
    <recommendedName>
        <fullName evidence="19">Radial spoke head protein 9 homolog</fullName>
    </recommendedName>
</protein>
<evidence type="ECO:0000256" key="14">
    <source>
        <dbReference type="ARBA" id="ARBA00023136"/>
    </source>
</evidence>
<evidence type="ECO:0000256" key="20">
    <source>
        <dbReference type="SAM" id="Coils"/>
    </source>
</evidence>
<keyword evidence="12" id="KW-0333">Golgi apparatus</keyword>
<evidence type="ECO:0000256" key="17">
    <source>
        <dbReference type="ARBA" id="ARBA00037822"/>
    </source>
</evidence>
<dbReference type="AlphaFoldDB" id="A0AA36EXT1"/>
<evidence type="ECO:0000313" key="21">
    <source>
        <dbReference type="EMBL" id="CAI9717022.1"/>
    </source>
</evidence>
<evidence type="ECO:0000256" key="18">
    <source>
        <dbReference type="ARBA" id="ARBA00038319"/>
    </source>
</evidence>
<keyword evidence="6" id="KW-0808">Transferase</keyword>
<evidence type="ECO:0000256" key="11">
    <source>
        <dbReference type="ARBA" id="ARBA00022989"/>
    </source>
</evidence>
<dbReference type="GO" id="GO:0044458">
    <property type="term" value="P:motile cilium assembly"/>
    <property type="evidence" value="ECO:0007669"/>
    <property type="project" value="TreeGrafter"/>
</dbReference>
<comment type="similarity">
    <text evidence="3">Belongs to the glycosyltransferase 31 family.</text>
</comment>
<keyword evidence="14" id="KW-0472">Membrane</keyword>
<dbReference type="Proteomes" id="UP001162480">
    <property type="component" value="Chromosome 2"/>
</dbReference>
<keyword evidence="7" id="KW-0812">Transmembrane</keyword>
<name>A0AA36EXT1_OCTVU</name>
<feature type="coiled-coil region" evidence="20">
    <location>
        <begin position="284"/>
        <end position="325"/>
    </location>
</feature>
<comment type="subcellular location">
    <subcellularLocation>
        <location evidence="17">Cell projection</location>
        <location evidence="17">Kinocilium</location>
    </subcellularLocation>
    <subcellularLocation>
        <location evidence="2">Cytoplasm</location>
        <location evidence="2">Cytoskeleton</location>
        <location evidence="2">Flagellum axoneme</location>
    </subcellularLocation>
    <subcellularLocation>
        <location evidence="1">Golgi apparatus membrane</location>
        <topology evidence="1">Single-pass type II membrane protein</topology>
    </subcellularLocation>
</comment>
<accession>A0AA36EXT1</accession>
<keyword evidence="16" id="KW-0966">Cell projection</keyword>
<dbReference type="GO" id="GO:0060091">
    <property type="term" value="C:kinocilium"/>
    <property type="evidence" value="ECO:0007669"/>
    <property type="project" value="UniProtKB-SubCell"/>
</dbReference>
<keyword evidence="15" id="KW-0206">Cytoskeleton</keyword>
<dbReference type="GO" id="GO:0035082">
    <property type="term" value="P:axoneme assembly"/>
    <property type="evidence" value="ECO:0007669"/>
    <property type="project" value="InterPro"/>
</dbReference>
<keyword evidence="5" id="KW-0328">Glycosyltransferase</keyword>
<evidence type="ECO:0000256" key="1">
    <source>
        <dbReference type="ARBA" id="ARBA00004323"/>
    </source>
</evidence>
<evidence type="ECO:0000256" key="19">
    <source>
        <dbReference type="ARBA" id="ARBA00041080"/>
    </source>
</evidence>
<gene>
    <name evidence="21" type="ORF">OCTVUL_1B011042</name>
</gene>
<keyword evidence="9" id="KW-0282">Flagellum</keyword>
<dbReference type="GO" id="GO:0000139">
    <property type="term" value="C:Golgi membrane"/>
    <property type="evidence" value="ECO:0007669"/>
    <property type="project" value="UniProtKB-SubCell"/>
</dbReference>
<evidence type="ECO:0000256" key="9">
    <source>
        <dbReference type="ARBA" id="ARBA00022846"/>
    </source>
</evidence>
<keyword evidence="20" id="KW-0175">Coiled coil</keyword>
<keyword evidence="11" id="KW-1133">Transmembrane helix</keyword>
<evidence type="ECO:0000256" key="12">
    <source>
        <dbReference type="ARBA" id="ARBA00023034"/>
    </source>
</evidence>
<evidence type="ECO:0000256" key="4">
    <source>
        <dbReference type="ARBA" id="ARBA00022490"/>
    </source>
</evidence>
<keyword evidence="22" id="KW-1185">Reference proteome</keyword>
<evidence type="ECO:0000256" key="10">
    <source>
        <dbReference type="ARBA" id="ARBA00022968"/>
    </source>
</evidence>
<dbReference type="InterPro" id="IPR002659">
    <property type="entry name" value="Glyco_trans_31"/>
</dbReference>